<protein>
    <submittedName>
        <fullName evidence="4">Uncharacterized protein</fullName>
    </submittedName>
</protein>
<keyword evidence="3" id="KW-0472">Membrane</keyword>
<dbReference type="Gene3D" id="1.25.40.10">
    <property type="entry name" value="Tetratricopeptide repeat domain"/>
    <property type="match status" value="1"/>
</dbReference>
<evidence type="ECO:0000313" key="4">
    <source>
        <dbReference type="EMBL" id="PIZ65083.1"/>
    </source>
</evidence>
<organism evidence="4 5">
    <name type="scientific">Candidatus Roizmanbacteria bacterium CG_4_10_14_0_2_um_filter_36_9</name>
    <dbReference type="NCBI Taxonomy" id="1974823"/>
    <lineage>
        <taxon>Bacteria</taxon>
        <taxon>Candidatus Roizmaniibacteriota</taxon>
    </lineage>
</organism>
<feature type="transmembrane region" description="Helical" evidence="3">
    <location>
        <begin position="161"/>
        <end position="186"/>
    </location>
</feature>
<feature type="transmembrane region" description="Helical" evidence="3">
    <location>
        <begin position="7"/>
        <end position="23"/>
    </location>
</feature>
<gene>
    <name evidence="4" type="ORF">COY14_03145</name>
</gene>
<dbReference type="Proteomes" id="UP000230027">
    <property type="component" value="Unassembled WGS sequence"/>
</dbReference>
<proteinExistence type="predicted"/>
<feature type="non-terminal residue" evidence="4">
    <location>
        <position position="665"/>
    </location>
</feature>
<dbReference type="EMBL" id="PFOD01000062">
    <property type="protein sequence ID" value="PIZ65083.1"/>
    <property type="molecule type" value="Genomic_DNA"/>
</dbReference>
<feature type="transmembrane region" description="Helical" evidence="3">
    <location>
        <begin position="335"/>
        <end position="364"/>
    </location>
</feature>
<dbReference type="InterPro" id="IPR019734">
    <property type="entry name" value="TPR_rpt"/>
</dbReference>
<keyword evidence="3" id="KW-1133">Transmembrane helix</keyword>
<evidence type="ECO:0000256" key="2">
    <source>
        <dbReference type="SAM" id="Coils"/>
    </source>
</evidence>
<dbReference type="SUPFAM" id="SSF48452">
    <property type="entry name" value="TPR-like"/>
    <property type="match status" value="1"/>
</dbReference>
<feature type="repeat" description="TPR" evidence="1">
    <location>
        <begin position="540"/>
        <end position="573"/>
    </location>
</feature>
<keyword evidence="1" id="KW-0802">TPR repeat</keyword>
<keyword evidence="2" id="KW-0175">Coiled coil</keyword>
<evidence type="ECO:0000256" key="1">
    <source>
        <dbReference type="PROSITE-ProRule" id="PRU00339"/>
    </source>
</evidence>
<evidence type="ECO:0000313" key="5">
    <source>
        <dbReference type="Proteomes" id="UP000230027"/>
    </source>
</evidence>
<dbReference type="Pfam" id="PF14559">
    <property type="entry name" value="TPR_19"/>
    <property type="match status" value="1"/>
</dbReference>
<dbReference type="AlphaFoldDB" id="A0A2M7U3K9"/>
<feature type="transmembrane region" description="Helical" evidence="3">
    <location>
        <begin position="63"/>
        <end position="82"/>
    </location>
</feature>
<evidence type="ECO:0000256" key="3">
    <source>
        <dbReference type="SAM" id="Phobius"/>
    </source>
</evidence>
<feature type="transmembrane region" description="Helical" evidence="3">
    <location>
        <begin position="122"/>
        <end position="141"/>
    </location>
</feature>
<feature type="transmembrane region" description="Helical" evidence="3">
    <location>
        <begin position="384"/>
        <end position="407"/>
    </location>
</feature>
<feature type="transmembrane region" description="Helical" evidence="3">
    <location>
        <begin position="299"/>
        <end position="323"/>
    </location>
</feature>
<feature type="transmembrane region" description="Helical" evidence="3">
    <location>
        <begin position="207"/>
        <end position="229"/>
    </location>
</feature>
<feature type="coiled-coil region" evidence="2">
    <location>
        <begin position="613"/>
        <end position="640"/>
    </location>
</feature>
<dbReference type="InterPro" id="IPR011990">
    <property type="entry name" value="TPR-like_helical_dom_sf"/>
</dbReference>
<reference evidence="5" key="1">
    <citation type="submission" date="2017-09" db="EMBL/GenBank/DDBJ databases">
        <title>Depth-based differentiation of microbial function through sediment-hosted aquifers and enrichment of novel symbionts in the deep terrestrial subsurface.</title>
        <authorList>
            <person name="Probst A.J."/>
            <person name="Ladd B."/>
            <person name="Jarett J.K."/>
            <person name="Geller-Mcgrath D.E."/>
            <person name="Sieber C.M.K."/>
            <person name="Emerson J.B."/>
            <person name="Anantharaman K."/>
            <person name="Thomas B.C."/>
            <person name="Malmstrom R."/>
            <person name="Stieglmeier M."/>
            <person name="Klingl A."/>
            <person name="Woyke T."/>
            <person name="Ryan C.M."/>
            <person name="Banfield J.F."/>
        </authorList>
    </citation>
    <scope>NUCLEOTIDE SEQUENCE [LARGE SCALE GENOMIC DNA]</scope>
</reference>
<dbReference type="PROSITE" id="PS50005">
    <property type="entry name" value="TPR"/>
    <property type="match status" value="1"/>
</dbReference>
<feature type="transmembrane region" description="Helical" evidence="3">
    <location>
        <begin position="29"/>
        <end position="51"/>
    </location>
</feature>
<accession>A0A2M7U3K9</accession>
<sequence length="665" mass="73767">MNKITQAATFVVVFMIPFFFLPVTRDFLIYSKFYFVALGAFVLVLLSFGKFLLTKKFSLTHNIAAQSMFLIGLAYILSIVLMSPNKLQAVFNPQYGFVMIISMMILYFYAAKSFIGSKIPPIFALSVSALVVSIFALVVMVDPFSSMELPTYWSFLSATTFNVIGSSIDFLAFMIVVLVGSSLFMWRSHKDSVSHERMQSSHNKTFMIIEGVVVLFILLASIFHIFIIAQQVLSEGAQIILPPVIMSWHAAVEVLKQPMTALFGVGVDNFSSLFTQVRTVGYNSSNIWQINSFNTSRSAFLHIFTELGIFGAIGYGLVISLFLKHLKEVKLETAGVFISTLIVMLLLPPSIISFFLFFVSLAMMSADIHHKRSSEEYVIDLSNMTAIFIGLIAITLLTVGSSGYFLGRNFMGEFYFKKSFDAISENNLQKLYDNQAIAISYNPSNEEFHRQFAQTNLIAANNVASVGADKLTDQDRALIEQAIQASIVEAKAAVSLNPYKVTNWQLLAGVYRQIINVAENAPTWAVSAYQQAVVLDPRNPAIRLDLGGVFYLLGNYDEAQNLFEQSVSLKPDWPNAHYNLAWTYFQKGIYGSAVDQMQIVVGLLDPATQEADFKAAQKDLKEFDEKYQEALTQLQEQQAADAASGTSTTPAVVAPTAAPAVLNLP</sequence>
<feature type="transmembrane region" description="Helical" evidence="3">
    <location>
        <begin position="94"/>
        <end position="110"/>
    </location>
</feature>
<name>A0A2M7U3K9_9BACT</name>
<keyword evidence="3" id="KW-0812">Transmembrane</keyword>
<comment type="caution">
    <text evidence="4">The sequence shown here is derived from an EMBL/GenBank/DDBJ whole genome shotgun (WGS) entry which is preliminary data.</text>
</comment>